<keyword evidence="2" id="KW-0689">Ribosomal protein</keyword>
<feature type="domain" description="YcaO" evidence="1">
    <location>
        <begin position="239"/>
        <end position="584"/>
    </location>
</feature>
<accession>A0A663A6T7</accession>
<name>A0A663A6T7_HALS9</name>
<gene>
    <name evidence="2" type="ORF">APQ99_02105</name>
</gene>
<evidence type="ECO:0000313" key="3">
    <source>
        <dbReference type="Proteomes" id="UP000323075"/>
    </source>
</evidence>
<dbReference type="Proteomes" id="UP000323075">
    <property type="component" value="Unassembled WGS sequence"/>
</dbReference>
<keyword evidence="2" id="KW-0808">Transferase</keyword>
<keyword evidence="2" id="KW-0687">Ribonucleoprotein</keyword>
<evidence type="ECO:0000313" key="2">
    <source>
        <dbReference type="EMBL" id="TYO75145.1"/>
    </source>
</evidence>
<dbReference type="PANTHER" id="PTHR37809:SF1">
    <property type="entry name" value="RIBOSOMAL PROTEIN S12 METHYLTHIOTRANSFERASE ACCESSORY FACTOR YCAO"/>
    <property type="match status" value="1"/>
</dbReference>
<protein>
    <submittedName>
        <fullName evidence="2">Ribosomal protein S12 methylthiotransferase accessory factor</fullName>
    </submittedName>
</protein>
<dbReference type="PROSITE" id="PS51664">
    <property type="entry name" value="YCAO"/>
    <property type="match status" value="1"/>
</dbReference>
<dbReference type="AlphaFoldDB" id="A0A663A6T7"/>
<sequence length="584" mass="59371">MTDRGGADDGPVVAVVGDGPAVGAVESALADCAAAITDGVAGADLGVVVGVAGAAGVRGTAATARQHDTPLVTVEVGGLGGVPLADVDAGVALLSPAGPCFECLCQRVEAAAPSRADDAAADRPAVRLAGAHAGRLAVDALRGTASPGTVIEVPHAERTVAPVPGCACAPADQDTAVPRDGASLPLADALAAADPLVDDRVGIVSQVGERESFPTPYYLAHGADTSGFSDATAAQQAAGVDQDWNAAYMRAVGEALERYSAGVYRTREFETHTPDHDAAVPPSAFVRPASGAAGDTTQWVRGEHLQTGTDALLPAPRVVFPPPNPDSGHPITTGLGLGTAGADALLSGLYEVIERDATMLAWYSTFEPLALAVPLPSDTADDDTPADAFAALARRARAESLSVTPLLCTQDVDVPVVAVAVHREAWPQFAVGSAADLNAEAAAADALAEALQNWMELRALGPEPASQESGAIGAYADRPPAAEAFIDADTTVPVDTVGPADPPTDPASELTAVLDAVADAGLDAYGARLTPRDIDAAGFEAVRVLVPAAQPLFVSEPRFGERARTVPSTLGFEPRLDRRFHPFP</sequence>
<proteinExistence type="predicted"/>
<dbReference type="RefSeq" id="WP_049892506.1">
    <property type="nucleotide sequence ID" value="NZ_VRYN01000007.1"/>
</dbReference>
<organism evidence="2 3">
    <name type="scientific">Halobacterium salinarum (strain ATCC 33171 / DSM 3754 / JCM 8978 / NBRC 102687 / NCIMB 764 / 91-R6)</name>
    <dbReference type="NCBI Taxonomy" id="2597657"/>
    <lineage>
        <taxon>Archaea</taxon>
        <taxon>Methanobacteriati</taxon>
        <taxon>Methanobacteriota</taxon>
        <taxon>Stenosarchaea group</taxon>
        <taxon>Halobacteria</taxon>
        <taxon>Halobacteriales</taxon>
        <taxon>Halobacteriaceae</taxon>
        <taxon>Halobacterium</taxon>
    </lineage>
</organism>
<dbReference type="EMBL" id="VRYN01000007">
    <property type="protein sequence ID" value="TYO75145.1"/>
    <property type="molecule type" value="Genomic_DNA"/>
</dbReference>
<dbReference type="PANTHER" id="PTHR37809">
    <property type="entry name" value="RIBOSOMAL PROTEIN S12 METHYLTHIOTRANSFERASE ACCESSORY FACTOR YCAO"/>
    <property type="match status" value="1"/>
</dbReference>
<dbReference type="GO" id="GO:0005840">
    <property type="term" value="C:ribosome"/>
    <property type="evidence" value="ECO:0007669"/>
    <property type="project" value="UniProtKB-KW"/>
</dbReference>
<reference evidence="2 3" key="1">
    <citation type="submission" date="2019-07" db="EMBL/GenBank/DDBJ databases">
        <title>Genomic Encyclopedia of Archaeal and Bacterial Type Strains, Phase II (KMG-II): from individual species to whole genera.</title>
        <authorList>
            <person name="Goeker M."/>
        </authorList>
    </citation>
    <scope>NUCLEOTIDE SEQUENCE [LARGE SCALE GENOMIC DNA]</scope>
    <source>
        <strain evidence="2 3">DSM 3754</strain>
    </source>
</reference>
<evidence type="ECO:0000259" key="1">
    <source>
        <dbReference type="PROSITE" id="PS51664"/>
    </source>
</evidence>
<dbReference type="InterPro" id="IPR003776">
    <property type="entry name" value="YcaO-like_dom"/>
</dbReference>
<comment type="caution">
    <text evidence="2">The sequence shown here is derived from an EMBL/GenBank/DDBJ whole genome shotgun (WGS) entry which is preliminary data.</text>
</comment>
<dbReference type="GeneID" id="68694137"/>
<dbReference type="Pfam" id="PF02624">
    <property type="entry name" value="YcaO"/>
    <property type="match status" value="1"/>
</dbReference>
<dbReference type="Gene3D" id="3.30.1330.230">
    <property type="match status" value="1"/>
</dbReference>
<dbReference type="GO" id="GO:0016740">
    <property type="term" value="F:transferase activity"/>
    <property type="evidence" value="ECO:0007669"/>
    <property type="project" value="UniProtKB-KW"/>
</dbReference>